<name>A0A9W6LF14_9ACTN</name>
<sequence>MVAGYPDTNSISDMLGQAIEAAREGQRAQEEAAAQAVEKEAADGQVRVTATLAGQVKVQIIDPRAVRLGAEVLGEEITKAVNEALTAAREQAGVPGAIDLGGLAEKAEEIQKQSVAQLRSFMTSLTEAHTRVLQSTDDDRDAGEERR</sequence>
<accession>A0A9W6LF14</accession>
<dbReference type="RefSeq" id="WP_270117194.1">
    <property type="nucleotide sequence ID" value="NZ_BAAAOL010000009.1"/>
</dbReference>
<dbReference type="Gene3D" id="3.30.1310.10">
    <property type="entry name" value="Nucleoid-associated protein YbaB-like domain"/>
    <property type="match status" value="1"/>
</dbReference>
<evidence type="ECO:0008006" key="3">
    <source>
        <dbReference type="Google" id="ProtNLM"/>
    </source>
</evidence>
<dbReference type="Proteomes" id="UP001144313">
    <property type="component" value="Unassembled WGS sequence"/>
</dbReference>
<dbReference type="SUPFAM" id="SSF82607">
    <property type="entry name" value="YbaB-like"/>
    <property type="match status" value="1"/>
</dbReference>
<reference evidence="1" key="1">
    <citation type="submission" date="2022-12" db="EMBL/GenBank/DDBJ databases">
        <title>Reference genome sequencing for broad-spectrum identification of bacterial and archaeal isolates by mass spectrometry.</title>
        <authorList>
            <person name="Sekiguchi Y."/>
            <person name="Tourlousse D.M."/>
        </authorList>
    </citation>
    <scope>NUCLEOTIDE SEQUENCE</scope>
    <source>
        <strain evidence="1">LLR39Z86</strain>
    </source>
</reference>
<evidence type="ECO:0000313" key="1">
    <source>
        <dbReference type="EMBL" id="GLI40620.1"/>
    </source>
</evidence>
<dbReference type="EMBL" id="BSDT01000001">
    <property type="protein sequence ID" value="GLI40620.1"/>
    <property type="molecule type" value="Genomic_DNA"/>
</dbReference>
<comment type="caution">
    <text evidence="1">The sequence shown here is derived from an EMBL/GenBank/DDBJ whole genome shotgun (WGS) entry which is preliminary data.</text>
</comment>
<gene>
    <name evidence="1" type="ORF">GALLR39Z86_04700</name>
</gene>
<dbReference type="GO" id="GO:0003677">
    <property type="term" value="F:DNA binding"/>
    <property type="evidence" value="ECO:0007669"/>
    <property type="project" value="InterPro"/>
</dbReference>
<proteinExistence type="predicted"/>
<organism evidence="1 2">
    <name type="scientific">Glycomyces algeriensis</name>
    <dbReference type="NCBI Taxonomy" id="256037"/>
    <lineage>
        <taxon>Bacteria</taxon>
        <taxon>Bacillati</taxon>
        <taxon>Actinomycetota</taxon>
        <taxon>Actinomycetes</taxon>
        <taxon>Glycomycetales</taxon>
        <taxon>Glycomycetaceae</taxon>
        <taxon>Glycomyces</taxon>
    </lineage>
</organism>
<evidence type="ECO:0000313" key="2">
    <source>
        <dbReference type="Proteomes" id="UP001144313"/>
    </source>
</evidence>
<dbReference type="AlphaFoldDB" id="A0A9W6LF14"/>
<keyword evidence="2" id="KW-1185">Reference proteome</keyword>
<dbReference type="Pfam" id="PF02575">
    <property type="entry name" value="YbaB_DNA_bd"/>
    <property type="match status" value="1"/>
</dbReference>
<dbReference type="InterPro" id="IPR036894">
    <property type="entry name" value="YbaB-like_sf"/>
</dbReference>
<dbReference type="InterPro" id="IPR004401">
    <property type="entry name" value="YbaB/EbfC"/>
</dbReference>
<protein>
    <recommendedName>
        <fullName evidence="3">YbaB/EbfC DNA-binding family protein</fullName>
    </recommendedName>
</protein>